<proteinExistence type="predicted"/>
<feature type="transmembrane region" description="Helical" evidence="6">
    <location>
        <begin position="12"/>
        <end position="36"/>
    </location>
</feature>
<gene>
    <name evidence="8" type="ORF">PO878_11335</name>
</gene>
<dbReference type="PANTHER" id="PTHR36115:SF6">
    <property type="entry name" value="PROLINE-RICH ANTIGEN HOMOLOG"/>
    <property type="match status" value="1"/>
</dbReference>
<sequence>MPGPLAEWQDRLVSGLIDWVGPIIIAVVLSNVVSVIIDLNTSLWFNPTGIVINLLAVAWILYNGYLAGETGQSYGMKQSGLRLVGEQTGQNIGGSQGLVRNILFLASALCCIFWVVVLVDALFPLFDDKKQTLRDKIAKSVVVKTG</sequence>
<dbReference type="Pfam" id="PF06271">
    <property type="entry name" value="RDD"/>
    <property type="match status" value="1"/>
</dbReference>
<keyword evidence="3 6" id="KW-0812">Transmembrane</keyword>
<dbReference type="KEGG" id="ima:PO878_11335"/>
<protein>
    <submittedName>
        <fullName evidence="8">RDD family protein</fullName>
    </submittedName>
</protein>
<dbReference type="AlphaFoldDB" id="A0AAF0BQQ0"/>
<evidence type="ECO:0000259" key="7">
    <source>
        <dbReference type="Pfam" id="PF06271"/>
    </source>
</evidence>
<dbReference type="Proteomes" id="UP001216390">
    <property type="component" value="Chromosome"/>
</dbReference>
<accession>A0AAF0BQQ0</accession>
<dbReference type="EMBL" id="CP116942">
    <property type="protein sequence ID" value="WCO65091.1"/>
    <property type="molecule type" value="Genomic_DNA"/>
</dbReference>
<evidence type="ECO:0000313" key="8">
    <source>
        <dbReference type="EMBL" id="WCO65091.1"/>
    </source>
</evidence>
<keyword evidence="4 6" id="KW-1133">Transmembrane helix</keyword>
<dbReference type="GO" id="GO:0005886">
    <property type="term" value="C:plasma membrane"/>
    <property type="evidence" value="ECO:0007669"/>
    <property type="project" value="UniProtKB-SubCell"/>
</dbReference>
<name>A0AAF0BQQ0_9ACTN</name>
<dbReference type="InterPro" id="IPR010432">
    <property type="entry name" value="RDD"/>
</dbReference>
<dbReference type="RefSeq" id="WP_272734616.1">
    <property type="nucleotide sequence ID" value="NZ_CP116942.1"/>
</dbReference>
<evidence type="ECO:0000256" key="6">
    <source>
        <dbReference type="SAM" id="Phobius"/>
    </source>
</evidence>
<feature type="transmembrane region" description="Helical" evidence="6">
    <location>
        <begin position="43"/>
        <end position="62"/>
    </location>
</feature>
<keyword evidence="2" id="KW-1003">Cell membrane</keyword>
<evidence type="ECO:0000256" key="3">
    <source>
        <dbReference type="ARBA" id="ARBA00022692"/>
    </source>
</evidence>
<keyword evidence="5 6" id="KW-0472">Membrane</keyword>
<evidence type="ECO:0000256" key="4">
    <source>
        <dbReference type="ARBA" id="ARBA00022989"/>
    </source>
</evidence>
<feature type="transmembrane region" description="Helical" evidence="6">
    <location>
        <begin position="102"/>
        <end position="126"/>
    </location>
</feature>
<dbReference type="PANTHER" id="PTHR36115">
    <property type="entry name" value="PROLINE-RICH ANTIGEN HOMOLOG-RELATED"/>
    <property type="match status" value="1"/>
</dbReference>
<feature type="domain" description="RDD" evidence="7">
    <location>
        <begin position="6"/>
        <end position="139"/>
    </location>
</feature>
<reference evidence="8" key="1">
    <citation type="submission" date="2023-01" db="EMBL/GenBank/DDBJ databases">
        <title>The diversity of Class Acidimicrobiia in South China Sea sediment environments and the proposal of Iamia marina sp. nov., a novel species of the genus Iamia.</title>
        <authorList>
            <person name="He Y."/>
            <person name="Tian X."/>
        </authorList>
    </citation>
    <scope>NUCLEOTIDE SEQUENCE</scope>
    <source>
        <strain evidence="8">DSM 19957</strain>
    </source>
</reference>
<dbReference type="InterPro" id="IPR051791">
    <property type="entry name" value="Pra-immunoreactive"/>
</dbReference>
<evidence type="ECO:0000313" key="9">
    <source>
        <dbReference type="Proteomes" id="UP001216390"/>
    </source>
</evidence>
<comment type="subcellular location">
    <subcellularLocation>
        <location evidence="1">Cell membrane</location>
        <topology evidence="1">Multi-pass membrane protein</topology>
    </subcellularLocation>
</comment>
<evidence type="ECO:0000256" key="5">
    <source>
        <dbReference type="ARBA" id="ARBA00023136"/>
    </source>
</evidence>
<organism evidence="8 9">
    <name type="scientific">Iamia majanohamensis</name>
    <dbReference type="NCBI Taxonomy" id="467976"/>
    <lineage>
        <taxon>Bacteria</taxon>
        <taxon>Bacillati</taxon>
        <taxon>Actinomycetota</taxon>
        <taxon>Acidimicrobiia</taxon>
        <taxon>Acidimicrobiales</taxon>
        <taxon>Iamiaceae</taxon>
        <taxon>Iamia</taxon>
    </lineage>
</organism>
<evidence type="ECO:0000256" key="1">
    <source>
        <dbReference type="ARBA" id="ARBA00004651"/>
    </source>
</evidence>
<evidence type="ECO:0000256" key="2">
    <source>
        <dbReference type="ARBA" id="ARBA00022475"/>
    </source>
</evidence>
<keyword evidence="9" id="KW-1185">Reference proteome</keyword>